<dbReference type="SUPFAM" id="SSF53335">
    <property type="entry name" value="S-adenosyl-L-methionine-dependent methyltransferases"/>
    <property type="match status" value="1"/>
</dbReference>
<dbReference type="EC" id="2.1.1.77" evidence="3"/>
<evidence type="ECO:0000256" key="2">
    <source>
        <dbReference type="ARBA" id="ARBA00005369"/>
    </source>
</evidence>
<evidence type="ECO:0000256" key="5">
    <source>
        <dbReference type="ARBA" id="ARBA00022490"/>
    </source>
</evidence>
<evidence type="ECO:0000313" key="12">
    <source>
        <dbReference type="EMBL" id="GLW67331.1"/>
    </source>
</evidence>
<dbReference type="GO" id="GO:0005737">
    <property type="term" value="C:cytoplasm"/>
    <property type="evidence" value="ECO:0007669"/>
    <property type="project" value="UniProtKB-SubCell"/>
</dbReference>
<comment type="similarity">
    <text evidence="2">Belongs to the methyltransferase superfamily. L-isoaspartyl/D-aspartyl protein methyltransferase family.</text>
</comment>
<dbReference type="Gene3D" id="3.40.50.150">
    <property type="entry name" value="Vaccinia Virus protein VP39"/>
    <property type="match status" value="1"/>
</dbReference>
<organism evidence="12 13">
    <name type="scientific">Actinomadura rubrobrunea</name>
    <dbReference type="NCBI Taxonomy" id="115335"/>
    <lineage>
        <taxon>Bacteria</taxon>
        <taxon>Bacillati</taxon>
        <taxon>Actinomycetota</taxon>
        <taxon>Actinomycetes</taxon>
        <taxon>Streptosporangiales</taxon>
        <taxon>Thermomonosporaceae</taxon>
        <taxon>Actinomadura</taxon>
    </lineage>
</organism>
<keyword evidence="7" id="KW-0808">Transferase</keyword>
<dbReference type="CDD" id="cd02440">
    <property type="entry name" value="AdoMet_MTases"/>
    <property type="match status" value="1"/>
</dbReference>
<evidence type="ECO:0000256" key="7">
    <source>
        <dbReference type="ARBA" id="ARBA00022679"/>
    </source>
</evidence>
<evidence type="ECO:0000256" key="3">
    <source>
        <dbReference type="ARBA" id="ARBA00011890"/>
    </source>
</evidence>
<comment type="subcellular location">
    <subcellularLocation>
        <location evidence="1">Cytoplasm</location>
    </subcellularLocation>
</comment>
<name>A0A9W6Q218_9ACTN</name>
<comment type="caution">
    <text evidence="12">The sequence shown here is derived from an EMBL/GenBank/DDBJ whole genome shotgun (WGS) entry which is preliminary data.</text>
</comment>
<dbReference type="EMBL" id="BSRZ01000022">
    <property type="protein sequence ID" value="GLW67331.1"/>
    <property type="molecule type" value="Genomic_DNA"/>
</dbReference>
<evidence type="ECO:0000256" key="10">
    <source>
        <dbReference type="ARBA" id="ARBA00031323"/>
    </source>
</evidence>
<dbReference type="InterPro" id="IPR029063">
    <property type="entry name" value="SAM-dependent_MTases_sf"/>
</dbReference>
<keyword evidence="6" id="KW-0489">Methyltransferase</keyword>
<dbReference type="GO" id="GO:0004719">
    <property type="term" value="F:protein-L-isoaspartate (D-aspartate) O-methyltransferase activity"/>
    <property type="evidence" value="ECO:0007669"/>
    <property type="project" value="UniProtKB-EC"/>
</dbReference>
<evidence type="ECO:0000256" key="9">
    <source>
        <dbReference type="ARBA" id="ARBA00030757"/>
    </source>
</evidence>
<accession>A0A9W6Q218</accession>
<keyword evidence="13" id="KW-1185">Reference proteome</keyword>
<dbReference type="AlphaFoldDB" id="A0A9W6Q218"/>
<evidence type="ECO:0000313" key="13">
    <source>
        <dbReference type="Proteomes" id="UP001165124"/>
    </source>
</evidence>
<protein>
    <recommendedName>
        <fullName evidence="4">Protein-L-isoaspartate O-methyltransferase</fullName>
        <ecNumber evidence="3">2.1.1.77</ecNumber>
    </recommendedName>
    <alternativeName>
        <fullName evidence="11">L-isoaspartyl protein carboxyl methyltransferase</fullName>
    </alternativeName>
    <alternativeName>
        <fullName evidence="9">Protein L-isoaspartyl methyltransferase</fullName>
    </alternativeName>
    <alternativeName>
        <fullName evidence="10">Protein-beta-aspartate methyltransferase</fullName>
    </alternativeName>
</protein>
<evidence type="ECO:0000256" key="11">
    <source>
        <dbReference type="ARBA" id="ARBA00031350"/>
    </source>
</evidence>
<proteinExistence type="inferred from homology"/>
<evidence type="ECO:0000256" key="8">
    <source>
        <dbReference type="ARBA" id="ARBA00022691"/>
    </source>
</evidence>
<gene>
    <name evidence="12" type="primary">pcm</name>
    <name evidence="12" type="ORF">Arub01_55740</name>
</gene>
<reference evidence="12" key="1">
    <citation type="submission" date="2023-02" db="EMBL/GenBank/DDBJ databases">
        <title>Actinomadura rubrobrunea NBRC 14622.</title>
        <authorList>
            <person name="Ichikawa N."/>
            <person name="Sato H."/>
            <person name="Tonouchi N."/>
        </authorList>
    </citation>
    <scope>NUCLEOTIDE SEQUENCE</scope>
    <source>
        <strain evidence="12">NBRC 14622</strain>
    </source>
</reference>
<sequence>MTVQPALGDLFARLDAAGALPPAWRDAFHDTPRHAFIPDDIWVETAGGWRRLSRTADPDTWSRLVNADGYVVTQVDDGHPADPDHGEYSTSSASQPSLVLAMLDQLQVEPGMRVLEIGTGTGYNAALLAARLGVDNVTTVEVDPQLAGRAREALVRVGRPVPVITGDGTAGYPPHAPYDRIIATAATRRIPRAWIEQTRPGGVILTPWGNAYHNDALLRLTVNGDGTATGPFTGRAPFMWLRHDRVLLGTLRDYVHTGDIPDTSTTRVDPRDMFGQPDVDFAVAIRVPGVSWHRFDAPDGSEEFTVWLVHVDADAAERSWASVDYEGGTVHHVEQFGPRRLFDEVAAAYEEWTRLGRPAFTRHGVTVHADGRHTVWLDTPSGPCRPLPA</sequence>
<dbReference type="PANTHER" id="PTHR11579">
    <property type="entry name" value="PROTEIN-L-ISOASPARTATE O-METHYLTRANSFERASE"/>
    <property type="match status" value="1"/>
</dbReference>
<dbReference type="PROSITE" id="PS01279">
    <property type="entry name" value="PCMT"/>
    <property type="match status" value="1"/>
</dbReference>
<evidence type="ECO:0000256" key="4">
    <source>
        <dbReference type="ARBA" id="ARBA00013346"/>
    </source>
</evidence>
<evidence type="ECO:0000256" key="6">
    <source>
        <dbReference type="ARBA" id="ARBA00022603"/>
    </source>
</evidence>
<dbReference type="PANTHER" id="PTHR11579:SF0">
    <property type="entry name" value="PROTEIN-L-ISOASPARTATE(D-ASPARTATE) O-METHYLTRANSFERASE"/>
    <property type="match status" value="1"/>
</dbReference>
<keyword evidence="8" id="KW-0949">S-adenosyl-L-methionine</keyword>
<dbReference type="GO" id="GO:0032259">
    <property type="term" value="P:methylation"/>
    <property type="evidence" value="ECO:0007669"/>
    <property type="project" value="UniProtKB-KW"/>
</dbReference>
<dbReference type="InterPro" id="IPR000682">
    <property type="entry name" value="PCMT"/>
</dbReference>
<evidence type="ECO:0000256" key="1">
    <source>
        <dbReference type="ARBA" id="ARBA00004496"/>
    </source>
</evidence>
<dbReference type="Proteomes" id="UP001165124">
    <property type="component" value="Unassembled WGS sequence"/>
</dbReference>
<dbReference type="RefSeq" id="WP_083951499.1">
    <property type="nucleotide sequence ID" value="NZ_BSRZ01000022.1"/>
</dbReference>
<dbReference type="Pfam" id="PF01135">
    <property type="entry name" value="PCMT"/>
    <property type="match status" value="1"/>
</dbReference>
<keyword evidence="5" id="KW-0963">Cytoplasm</keyword>